<gene>
    <name evidence="2" type="ORF">HH214_00335</name>
</gene>
<protein>
    <submittedName>
        <fullName evidence="2">Aldo/keto reductase</fullName>
    </submittedName>
</protein>
<dbReference type="RefSeq" id="WP_169605445.1">
    <property type="nucleotide sequence ID" value="NZ_CP051682.1"/>
</dbReference>
<dbReference type="InterPro" id="IPR036812">
    <property type="entry name" value="NAD(P)_OxRdtase_dom_sf"/>
</dbReference>
<keyword evidence="3" id="KW-1185">Reference proteome</keyword>
<dbReference type="GO" id="GO:0016491">
    <property type="term" value="F:oxidoreductase activity"/>
    <property type="evidence" value="ECO:0007669"/>
    <property type="project" value="InterPro"/>
</dbReference>
<dbReference type="PANTHER" id="PTHR42686">
    <property type="entry name" value="GH17980P-RELATED"/>
    <property type="match status" value="1"/>
</dbReference>
<evidence type="ECO:0000259" key="1">
    <source>
        <dbReference type="Pfam" id="PF00248"/>
    </source>
</evidence>
<dbReference type="EMBL" id="CP051682">
    <property type="protein sequence ID" value="QJD94426.1"/>
    <property type="molecule type" value="Genomic_DNA"/>
</dbReference>
<organism evidence="2 3">
    <name type="scientific">Mucilaginibacter robiniae</name>
    <dbReference type="NCBI Taxonomy" id="2728022"/>
    <lineage>
        <taxon>Bacteria</taxon>
        <taxon>Pseudomonadati</taxon>
        <taxon>Bacteroidota</taxon>
        <taxon>Sphingobacteriia</taxon>
        <taxon>Sphingobacteriales</taxon>
        <taxon>Sphingobacteriaceae</taxon>
        <taxon>Mucilaginibacter</taxon>
    </lineage>
</organism>
<dbReference type="Pfam" id="PF00248">
    <property type="entry name" value="Aldo_ket_red"/>
    <property type="match status" value="1"/>
</dbReference>
<dbReference type="GO" id="GO:0005829">
    <property type="term" value="C:cytosol"/>
    <property type="evidence" value="ECO:0007669"/>
    <property type="project" value="TreeGrafter"/>
</dbReference>
<proteinExistence type="predicted"/>
<evidence type="ECO:0000313" key="2">
    <source>
        <dbReference type="EMBL" id="QJD94426.1"/>
    </source>
</evidence>
<dbReference type="AlphaFoldDB" id="A0A7L5E253"/>
<evidence type="ECO:0000313" key="3">
    <source>
        <dbReference type="Proteomes" id="UP000503278"/>
    </source>
</evidence>
<sequence>MMTTATEQSQARTWVQENLPEIGLGGVAIGNEFEYVSDEEAYSTLQAAWQAGVRYFDVSPWYGLGLAERRYGHFLHNQNREDYFISSKVGKLLKASKNNKGAEYFPEAHSPNNVVFDYSAEGVRRSVEDSLQRLGIDSLDIVFVHDLSPDNKLLEGKWLEHFAIAEKGAFPELTRMREEGLIKGWGLGVNSPEPILKTIQVAQPDVFLLASQYSLIDHKNALNQVFPEIKKNNMALVMGSNLNAGFLSGSERYNYDPSKPIPTEYIAKRDKLREISQKHNVDLRTASLQFALYPDVAISVIPGAHTAAQVMANVQSLKVEIPEDFWQELKQQRLIEENAPVSFS</sequence>
<dbReference type="KEGG" id="mrob:HH214_00335"/>
<dbReference type="CDD" id="cd19152">
    <property type="entry name" value="AKR_AKR15A"/>
    <property type="match status" value="1"/>
</dbReference>
<dbReference type="InterPro" id="IPR023210">
    <property type="entry name" value="NADP_OxRdtase_dom"/>
</dbReference>
<dbReference type="Gene3D" id="3.20.20.100">
    <property type="entry name" value="NADP-dependent oxidoreductase domain"/>
    <property type="match status" value="1"/>
</dbReference>
<dbReference type="Proteomes" id="UP000503278">
    <property type="component" value="Chromosome"/>
</dbReference>
<name>A0A7L5E253_9SPHI</name>
<dbReference type="SUPFAM" id="SSF51430">
    <property type="entry name" value="NAD(P)-linked oxidoreductase"/>
    <property type="match status" value="1"/>
</dbReference>
<accession>A0A7L5E253</accession>
<dbReference type="PANTHER" id="PTHR42686:SF1">
    <property type="entry name" value="GH17980P-RELATED"/>
    <property type="match status" value="1"/>
</dbReference>
<reference evidence="2 3" key="1">
    <citation type="submission" date="2020-04" db="EMBL/GenBank/DDBJ databases">
        <title>Genome sequencing of novel species.</title>
        <authorList>
            <person name="Heo J."/>
            <person name="Kim S.-J."/>
            <person name="Kim J.-S."/>
            <person name="Hong S.-B."/>
            <person name="Kwon S.-W."/>
        </authorList>
    </citation>
    <scope>NUCLEOTIDE SEQUENCE [LARGE SCALE GENOMIC DNA]</scope>
    <source>
        <strain evidence="2 3">F39-2</strain>
    </source>
</reference>
<feature type="domain" description="NADP-dependent oxidoreductase" evidence="1">
    <location>
        <begin position="21"/>
        <end position="331"/>
    </location>
</feature>
<dbReference type="InterPro" id="IPR020471">
    <property type="entry name" value="AKR"/>
</dbReference>